<reference evidence="2" key="1">
    <citation type="submission" date="2014-03" db="EMBL/GenBank/DDBJ databases">
        <title>The sialotranscriptome of Amblyomma triste, Amblyomma parvum and Amblyomma cajennense ticks, uncovered by 454-based RNA-seq.</title>
        <authorList>
            <person name="Garcia G.R."/>
            <person name="Gardinassi L.G."/>
            <person name="Ribeiro J.M."/>
            <person name="Anatriello E."/>
            <person name="Ferreira B.R."/>
            <person name="Moreira H.N."/>
            <person name="Mafra C."/>
            <person name="Olegario M.M."/>
            <person name="Szabo P.J."/>
            <person name="Miranda-Santos I.K."/>
            <person name="Maruyama S.R."/>
        </authorList>
    </citation>
    <scope>NUCLEOTIDE SEQUENCE</scope>
    <source>
        <strain evidence="2">Mato Grasso do Sul</strain>
        <tissue evidence="2">Salivary glands</tissue>
    </source>
</reference>
<evidence type="ECO:0000313" key="2">
    <source>
        <dbReference type="EMBL" id="JAC28254.1"/>
    </source>
</evidence>
<dbReference type="AlphaFoldDB" id="A0A023G397"/>
<dbReference type="InterPro" id="IPR012674">
    <property type="entry name" value="Calycin"/>
</dbReference>
<evidence type="ECO:0000256" key="1">
    <source>
        <dbReference type="SAM" id="SignalP"/>
    </source>
</evidence>
<feature type="chain" id="PRO_5001516192" evidence="1">
    <location>
        <begin position="22"/>
        <end position="255"/>
    </location>
</feature>
<sequence>MTIAIISYGLFFVAWLVICEASVDCYYTKQQMEECDYTTKKQKIRYNLQTNDPKCRPTRVETEDCDPESPSLNLTASENVANVREMVKGEEAVVLVTGHENFIGQGRTQCLTSQAKGRSLNEFYQRLYYYEYLEQQPGRYQFEPRGYSASYKFDESAGTLQVTPDEPVRPSLPFSGQYDIVYSTRDCFVLRKTPTSGRWPLCGVWVLKSKVLNPRQECISAFQGSCRSAGDGPIYAPYFKRLCAGVWRLPALKSQ</sequence>
<keyword evidence="1" id="KW-0732">Signal</keyword>
<protein>
    <submittedName>
        <fullName evidence="2">Putative secreted protein</fullName>
    </submittedName>
</protein>
<accession>A0A023G397</accession>
<dbReference type="EMBL" id="GBBM01007164">
    <property type="protein sequence ID" value="JAC28254.1"/>
    <property type="molecule type" value="mRNA"/>
</dbReference>
<dbReference type="Gene3D" id="2.40.128.20">
    <property type="match status" value="1"/>
</dbReference>
<proteinExistence type="evidence at transcript level"/>
<dbReference type="SUPFAM" id="SSF50814">
    <property type="entry name" value="Lipocalins"/>
    <property type="match status" value="1"/>
</dbReference>
<name>A0A023G397_AMBTT</name>
<feature type="signal peptide" evidence="1">
    <location>
        <begin position="1"/>
        <end position="21"/>
    </location>
</feature>
<organism evidence="2">
    <name type="scientific">Amblyomma triste</name>
    <name type="common">Neotropical tick</name>
    <dbReference type="NCBI Taxonomy" id="251400"/>
    <lineage>
        <taxon>Eukaryota</taxon>
        <taxon>Metazoa</taxon>
        <taxon>Ecdysozoa</taxon>
        <taxon>Arthropoda</taxon>
        <taxon>Chelicerata</taxon>
        <taxon>Arachnida</taxon>
        <taxon>Acari</taxon>
        <taxon>Parasitiformes</taxon>
        <taxon>Ixodida</taxon>
        <taxon>Ixodoidea</taxon>
        <taxon>Ixodidae</taxon>
        <taxon>Amblyomminae</taxon>
        <taxon>Amblyomma</taxon>
    </lineage>
</organism>